<protein>
    <submittedName>
        <fullName evidence="1">Uncharacterized protein</fullName>
    </submittedName>
</protein>
<dbReference type="AlphaFoldDB" id="X1LZ00"/>
<gene>
    <name evidence="1" type="ORF">S06H3_04790</name>
</gene>
<reference evidence="1" key="1">
    <citation type="journal article" date="2014" name="Front. Microbiol.">
        <title>High frequency of phylogenetically diverse reductive dehalogenase-homologous genes in deep subseafloor sedimentary metagenomes.</title>
        <authorList>
            <person name="Kawai M."/>
            <person name="Futagami T."/>
            <person name="Toyoda A."/>
            <person name="Takaki Y."/>
            <person name="Nishi S."/>
            <person name="Hori S."/>
            <person name="Arai W."/>
            <person name="Tsubouchi T."/>
            <person name="Morono Y."/>
            <person name="Uchiyama I."/>
            <person name="Ito T."/>
            <person name="Fujiyama A."/>
            <person name="Inagaki F."/>
            <person name="Takami H."/>
        </authorList>
    </citation>
    <scope>NUCLEOTIDE SEQUENCE</scope>
    <source>
        <strain evidence="1">Expedition CK06-06</strain>
    </source>
</reference>
<comment type="caution">
    <text evidence="1">The sequence shown here is derived from an EMBL/GenBank/DDBJ whole genome shotgun (WGS) entry which is preliminary data.</text>
</comment>
<accession>X1LZ00</accession>
<name>X1LZ00_9ZZZZ</name>
<organism evidence="1">
    <name type="scientific">marine sediment metagenome</name>
    <dbReference type="NCBI Taxonomy" id="412755"/>
    <lineage>
        <taxon>unclassified sequences</taxon>
        <taxon>metagenomes</taxon>
        <taxon>ecological metagenomes</taxon>
    </lineage>
</organism>
<sequence length="62" mass="7077">MAMSMVGEWNVEVARRHEHLLFCPVTRERCRGEGCEWWDVEKLECAAIGVAKSVAARGDDER</sequence>
<dbReference type="EMBL" id="BARV01001713">
    <property type="protein sequence ID" value="GAH99358.1"/>
    <property type="molecule type" value="Genomic_DNA"/>
</dbReference>
<evidence type="ECO:0000313" key="1">
    <source>
        <dbReference type="EMBL" id="GAH99358.1"/>
    </source>
</evidence>
<proteinExistence type="predicted"/>